<evidence type="ECO:0008006" key="3">
    <source>
        <dbReference type="Google" id="ProtNLM"/>
    </source>
</evidence>
<dbReference type="InterPro" id="IPR017853">
    <property type="entry name" value="GH"/>
</dbReference>
<evidence type="ECO:0000313" key="2">
    <source>
        <dbReference type="Proteomes" id="UP000617628"/>
    </source>
</evidence>
<name>A0A934S314_9BACT</name>
<organism evidence="1 2">
    <name type="scientific">Pelagicoccus mobilis</name>
    <dbReference type="NCBI Taxonomy" id="415221"/>
    <lineage>
        <taxon>Bacteria</taxon>
        <taxon>Pseudomonadati</taxon>
        <taxon>Verrucomicrobiota</taxon>
        <taxon>Opitutia</taxon>
        <taxon>Puniceicoccales</taxon>
        <taxon>Pelagicoccaceae</taxon>
        <taxon>Pelagicoccus</taxon>
    </lineage>
</organism>
<dbReference type="SUPFAM" id="SSF51445">
    <property type="entry name" value="(Trans)glycosidases"/>
    <property type="match status" value="1"/>
</dbReference>
<reference evidence="1" key="1">
    <citation type="submission" date="2021-01" db="EMBL/GenBank/DDBJ databases">
        <title>Modified the classification status of verrucomicrobia.</title>
        <authorList>
            <person name="Feng X."/>
        </authorList>
    </citation>
    <scope>NUCLEOTIDE SEQUENCE</scope>
    <source>
        <strain evidence="1">KCTC 13126</strain>
    </source>
</reference>
<dbReference type="Proteomes" id="UP000617628">
    <property type="component" value="Unassembled WGS sequence"/>
</dbReference>
<dbReference type="AlphaFoldDB" id="A0A934S314"/>
<gene>
    <name evidence="1" type="ORF">JIN87_22815</name>
</gene>
<keyword evidence="2" id="KW-1185">Reference proteome</keyword>
<proteinExistence type="predicted"/>
<dbReference type="Gene3D" id="3.20.20.80">
    <property type="entry name" value="Glycosidases"/>
    <property type="match status" value="1"/>
</dbReference>
<dbReference type="EMBL" id="JAENIL010000056">
    <property type="protein sequence ID" value="MBK1879736.1"/>
    <property type="molecule type" value="Genomic_DNA"/>
</dbReference>
<dbReference type="RefSeq" id="WP_200357950.1">
    <property type="nucleotide sequence ID" value="NZ_JAENIL010000056.1"/>
</dbReference>
<sequence length="910" mass="100532">MTSSTLNKLWLNIVPRKAALGLVLMALLAVSGFAADWSFEPERDAFDEAALFDLRYLNEDTAGEAGWISYDEEGDFVKGNGESIRFWAVNTNVGRGNPEAWSQPGWQNQENLDHHARWLAKRGVNLIRLHSHINPSDSAPSITDVNAGELDWIWSTVGAMREEGIYSVVSPYWARNMKSGGYNEPWGHLFFDEALQDAYKEWLRKLFTTPTPHLGGKTLAEEPSLAIFQIQNEDSLLFWTVDRMPSESKAALGKLFYTWAVDKYGSLENVLAEWGENSMPSSDTVGLDDDLDQEMFGLAGIWYLKGEGRVSTGESSRMNDQLQFFVETMIDFNKEIARFVREDLNCPVLVNAGNWKTADVVYLQDSERYSYAESSDVVALNRYFSGVHVNPTNKWDAGWAVQNGDYYTTTSVLDDGILSLPISVKQPAGKPMMVTESTWVMPMDTAFEGPMLISAYSSLSGFDAYFWFVGKTEGFAPPRSANGYKPSQEKWVFMNPEMAGQFPAAALAFRSGYIQKGDTVLEEHRSLESMWDRRSPVIAESASFDPNRDSGNLPPESNLDGGVDPHAFLVGPVEVHFDSSEANTELVDDFDGYVEALDSGVRVTSITDELILSTAERTFTIDSPKVQTLICYEPVSKNLGSVSYEVKVGACSITTISLDSKAIGNSSKVLVQMASPSRPTNWESVATDFTSEGNTYSGYEITNYGQAPWVMKSTDVRVSVDNRRIYEAHALDANGMPVGEVVLTEESGGVSFDFPEGSLYVVLLATPGVAYDEWKNDIPWGGLGSGPLDDPDGDGNNNLVEFVSDLSPLVFEPNAMGTVAYSKSSEGIAVSMEFRQSQLTSGVLDVFEGSEDLVTWQPLNEIDDEPKFEIVDEDPDGDGSATLSRLKMNISLEDPRLFLRRKVSLPSGDS</sequence>
<protein>
    <recommendedName>
        <fullName evidence="3">Glycoside hydrolase family 5 domain-containing protein</fullName>
    </recommendedName>
</protein>
<accession>A0A934S314</accession>
<comment type="caution">
    <text evidence="1">The sequence shown here is derived from an EMBL/GenBank/DDBJ whole genome shotgun (WGS) entry which is preliminary data.</text>
</comment>
<evidence type="ECO:0000313" key="1">
    <source>
        <dbReference type="EMBL" id="MBK1879736.1"/>
    </source>
</evidence>